<proteinExistence type="inferred from homology"/>
<dbReference type="AlphaFoldDB" id="A0A7C9RX27"/>
<comment type="similarity">
    <text evidence="1 2">Belongs to the cytochrome P450 family.</text>
</comment>
<dbReference type="Pfam" id="PF00067">
    <property type="entry name" value="p450"/>
    <property type="match status" value="1"/>
</dbReference>
<dbReference type="PANTHER" id="PTHR46696">
    <property type="entry name" value="P450, PUTATIVE (EUROFUNG)-RELATED"/>
    <property type="match status" value="1"/>
</dbReference>
<dbReference type="InterPro" id="IPR036396">
    <property type="entry name" value="Cyt_P450_sf"/>
</dbReference>
<evidence type="ECO:0000313" key="4">
    <source>
        <dbReference type="Proteomes" id="UP000481360"/>
    </source>
</evidence>
<dbReference type="GO" id="GO:0016705">
    <property type="term" value="F:oxidoreductase activity, acting on paired donors, with incorporation or reduction of molecular oxygen"/>
    <property type="evidence" value="ECO:0007669"/>
    <property type="project" value="InterPro"/>
</dbReference>
<dbReference type="PROSITE" id="PS00086">
    <property type="entry name" value="CYTOCHROME_P450"/>
    <property type="match status" value="1"/>
</dbReference>
<keyword evidence="2" id="KW-0349">Heme</keyword>
<dbReference type="SUPFAM" id="SSF48264">
    <property type="entry name" value="Cytochrome P450"/>
    <property type="match status" value="1"/>
</dbReference>
<dbReference type="PANTHER" id="PTHR46696:SF1">
    <property type="entry name" value="CYTOCHROME P450 YJIB-RELATED"/>
    <property type="match status" value="1"/>
</dbReference>
<keyword evidence="2" id="KW-0560">Oxidoreductase</keyword>
<dbReference type="InterPro" id="IPR017972">
    <property type="entry name" value="Cyt_P450_CS"/>
</dbReference>
<reference evidence="3 4" key="1">
    <citation type="submission" date="2020-03" db="EMBL/GenBank/DDBJ databases">
        <title>Isolation and identification of active actinomycetes.</title>
        <authorList>
            <person name="Sun X."/>
        </authorList>
    </citation>
    <scope>NUCLEOTIDE SEQUENCE [LARGE SCALE GENOMIC DNA]</scope>
    <source>
        <strain evidence="3 4">NEAU-D13</strain>
    </source>
</reference>
<gene>
    <name evidence="3" type="ORF">G7043_39155</name>
</gene>
<keyword evidence="2" id="KW-0503">Monooxygenase</keyword>
<dbReference type="PRINTS" id="PR00359">
    <property type="entry name" value="BP450"/>
</dbReference>
<accession>A0A7C9RX27</accession>
<evidence type="ECO:0000256" key="1">
    <source>
        <dbReference type="ARBA" id="ARBA00010617"/>
    </source>
</evidence>
<evidence type="ECO:0000256" key="2">
    <source>
        <dbReference type="RuleBase" id="RU000461"/>
    </source>
</evidence>
<dbReference type="GO" id="GO:0004497">
    <property type="term" value="F:monooxygenase activity"/>
    <property type="evidence" value="ECO:0007669"/>
    <property type="project" value="UniProtKB-KW"/>
</dbReference>
<name>A0A7C9RX27_9PSEU</name>
<evidence type="ECO:0000313" key="3">
    <source>
        <dbReference type="EMBL" id="NGY64950.1"/>
    </source>
</evidence>
<organism evidence="3 4">
    <name type="scientific">Lentzea alba</name>
    <dbReference type="NCBI Taxonomy" id="2714351"/>
    <lineage>
        <taxon>Bacteria</taxon>
        <taxon>Bacillati</taxon>
        <taxon>Actinomycetota</taxon>
        <taxon>Actinomycetes</taxon>
        <taxon>Pseudonocardiales</taxon>
        <taxon>Pseudonocardiaceae</taxon>
        <taxon>Lentzea</taxon>
    </lineage>
</organism>
<dbReference type="GO" id="GO:0020037">
    <property type="term" value="F:heme binding"/>
    <property type="evidence" value="ECO:0007669"/>
    <property type="project" value="InterPro"/>
</dbReference>
<dbReference type="PRINTS" id="PR00385">
    <property type="entry name" value="P450"/>
</dbReference>
<sequence length="139" mass="15213">MSVLRADPQRWPAVVEELLRHLSVVHSGVRRVATEDVEVAGTRIRAGDGVVVARQAANRDPDAFADPDRFEIDRNARQHLAFGHGVHQCVGQALARLELQIGLPALFDRLPSLRLADSPDEHALRQSAVHGLGSLPVAW</sequence>
<keyword evidence="2" id="KW-0408">Iron</keyword>
<protein>
    <submittedName>
        <fullName evidence="3">Cytochrome P450</fullName>
    </submittedName>
</protein>
<dbReference type="InterPro" id="IPR002397">
    <property type="entry name" value="Cyt_P450_B"/>
</dbReference>
<keyword evidence="4" id="KW-1185">Reference proteome</keyword>
<keyword evidence="2" id="KW-0479">Metal-binding</keyword>
<dbReference type="EMBL" id="JAAMPJ010000014">
    <property type="protein sequence ID" value="NGY64950.1"/>
    <property type="molecule type" value="Genomic_DNA"/>
</dbReference>
<dbReference type="GO" id="GO:0005506">
    <property type="term" value="F:iron ion binding"/>
    <property type="evidence" value="ECO:0007669"/>
    <property type="project" value="InterPro"/>
</dbReference>
<dbReference type="Gene3D" id="1.10.630.10">
    <property type="entry name" value="Cytochrome P450"/>
    <property type="match status" value="1"/>
</dbReference>
<dbReference type="InterPro" id="IPR001128">
    <property type="entry name" value="Cyt_P450"/>
</dbReference>
<comment type="caution">
    <text evidence="3">The sequence shown here is derived from an EMBL/GenBank/DDBJ whole genome shotgun (WGS) entry which is preliminary data.</text>
</comment>
<dbReference type="Proteomes" id="UP000481360">
    <property type="component" value="Unassembled WGS sequence"/>
</dbReference>